<dbReference type="GO" id="GO:0008932">
    <property type="term" value="F:lytic endotransglycosylase activity"/>
    <property type="evidence" value="ECO:0007669"/>
    <property type="project" value="TreeGrafter"/>
</dbReference>
<dbReference type="SUPFAM" id="SSF54106">
    <property type="entry name" value="LysM domain"/>
    <property type="match status" value="2"/>
</dbReference>
<dbReference type="CDD" id="cd00118">
    <property type="entry name" value="LysM"/>
    <property type="match status" value="2"/>
</dbReference>
<protein>
    <submittedName>
        <fullName evidence="3">LysM peptidoglycan-binding domain-containing protein</fullName>
    </submittedName>
</protein>
<accession>A0A926KQP0</accession>
<feature type="domain" description="LysM" evidence="2">
    <location>
        <begin position="2"/>
        <end position="47"/>
    </location>
</feature>
<dbReference type="EMBL" id="JACVVD010000005">
    <property type="protein sequence ID" value="MBD0381712.1"/>
    <property type="molecule type" value="Genomic_DNA"/>
</dbReference>
<evidence type="ECO:0000313" key="4">
    <source>
        <dbReference type="Proteomes" id="UP000650466"/>
    </source>
</evidence>
<dbReference type="InterPro" id="IPR036779">
    <property type="entry name" value="LysM_dom_sf"/>
</dbReference>
<comment type="caution">
    <text evidence="3">The sequence shown here is derived from an EMBL/GenBank/DDBJ whole genome shotgun (WGS) entry which is preliminary data.</text>
</comment>
<feature type="domain" description="LysM" evidence="2">
    <location>
        <begin position="63"/>
        <end position="108"/>
    </location>
</feature>
<keyword evidence="4" id="KW-1185">Reference proteome</keyword>
<evidence type="ECO:0000256" key="1">
    <source>
        <dbReference type="SAM" id="MobiDB-lite"/>
    </source>
</evidence>
<dbReference type="PANTHER" id="PTHR33734">
    <property type="entry name" value="LYSM DOMAIN-CONTAINING GPI-ANCHORED PROTEIN 2"/>
    <property type="match status" value="1"/>
</dbReference>
<dbReference type="PANTHER" id="PTHR33734:SF34">
    <property type="entry name" value="SPOIVD-ASSOCIATED FACTOR A"/>
    <property type="match status" value="1"/>
</dbReference>
<sequence length="489" mass="53903">MKIHIVKKGDSLNELAKKYHVELDQIIALNPQISDPNVLNIGEKVKLPSRPKPVEPPASDYVYKHIVQQGDSLWKLGKAWDVPLQAMIQANPQLKNPNVLMTGEVVYVPKAQDGPHQPKPLPGHQQKPSTAPFVQLPVAQTPAPEETIQPQISPLAEAAPVPIESTAPAAEMPGWAMPPAAPLPMEPAPAKELPSWAMPPITVPAAHAPETEQIELHEPYPQAVHPFKQFHIKATEVFAYPVEEQSDTPHFPAFTPYTQTPWEHGHHPVESGHYPVSDGGCGCGDTSVEPPWQTFPAGVPSFAAEEPWQGFPQGMPHMTGFYPQVPVQMASPYDMQQVPVQMASPYDMQQVPVQMASPYDMQQVPVQMASPYDMPQVPCYPMGPDLYTPHPVMHHGMMPHFGMPYPTPYESPILPQVQTHELKEVTDKEVTVDVDIRSGKKSGKAVKTNSGGTRKAKSSNAESINAFLRKQQNGQEKPEPKPNLPWINV</sequence>
<dbReference type="Pfam" id="PF01476">
    <property type="entry name" value="LysM"/>
    <property type="match status" value="2"/>
</dbReference>
<dbReference type="PROSITE" id="PS51782">
    <property type="entry name" value="LYSM"/>
    <property type="match status" value="2"/>
</dbReference>
<proteinExistence type="predicted"/>
<dbReference type="AlphaFoldDB" id="A0A926KQP0"/>
<dbReference type="Gene3D" id="3.10.350.10">
    <property type="entry name" value="LysM domain"/>
    <property type="match status" value="2"/>
</dbReference>
<dbReference type="InterPro" id="IPR018392">
    <property type="entry name" value="LysM"/>
</dbReference>
<feature type="region of interest" description="Disordered" evidence="1">
    <location>
        <begin position="437"/>
        <end position="489"/>
    </location>
</feature>
<reference evidence="3" key="1">
    <citation type="submission" date="2020-09" db="EMBL/GenBank/DDBJ databases">
        <title>Draft Genome Sequence of Paenibacillus sp. WST5.</title>
        <authorList>
            <person name="Bao Z."/>
        </authorList>
    </citation>
    <scope>NUCLEOTIDE SEQUENCE</scope>
    <source>
        <strain evidence="3">WST5</strain>
    </source>
</reference>
<feature type="region of interest" description="Disordered" evidence="1">
    <location>
        <begin position="110"/>
        <end position="129"/>
    </location>
</feature>
<name>A0A926KQP0_9BACL</name>
<dbReference type="Proteomes" id="UP000650466">
    <property type="component" value="Unassembled WGS sequence"/>
</dbReference>
<feature type="compositionally biased region" description="Polar residues" evidence="1">
    <location>
        <begin position="447"/>
        <end position="463"/>
    </location>
</feature>
<dbReference type="SMART" id="SM00257">
    <property type="entry name" value="LysM"/>
    <property type="match status" value="2"/>
</dbReference>
<evidence type="ECO:0000313" key="3">
    <source>
        <dbReference type="EMBL" id="MBD0381712.1"/>
    </source>
</evidence>
<gene>
    <name evidence="3" type="ORF">ICC18_16435</name>
</gene>
<dbReference type="RefSeq" id="WP_188175513.1">
    <property type="nucleotide sequence ID" value="NZ_JACVVD010000005.1"/>
</dbReference>
<evidence type="ECO:0000259" key="2">
    <source>
        <dbReference type="PROSITE" id="PS51782"/>
    </source>
</evidence>
<organism evidence="3 4">
    <name type="scientific">Paenibacillus sedimenti</name>
    <dbReference type="NCBI Taxonomy" id="2770274"/>
    <lineage>
        <taxon>Bacteria</taxon>
        <taxon>Bacillati</taxon>
        <taxon>Bacillota</taxon>
        <taxon>Bacilli</taxon>
        <taxon>Bacillales</taxon>
        <taxon>Paenibacillaceae</taxon>
        <taxon>Paenibacillus</taxon>
    </lineage>
</organism>